<keyword evidence="4 6" id="KW-1133">Transmembrane helix</keyword>
<dbReference type="Pfam" id="PF03631">
    <property type="entry name" value="Virul_fac_BrkB"/>
    <property type="match status" value="1"/>
</dbReference>
<feature type="transmembrane region" description="Helical" evidence="6">
    <location>
        <begin position="172"/>
        <end position="198"/>
    </location>
</feature>
<evidence type="ECO:0000313" key="7">
    <source>
        <dbReference type="EMBL" id="ACO33303.1"/>
    </source>
</evidence>
<dbReference type="OrthoDB" id="9775903at2"/>
<evidence type="ECO:0000256" key="2">
    <source>
        <dbReference type="ARBA" id="ARBA00022475"/>
    </source>
</evidence>
<dbReference type="PANTHER" id="PTHR30213">
    <property type="entry name" value="INNER MEMBRANE PROTEIN YHJD"/>
    <property type="match status" value="1"/>
</dbReference>
<evidence type="ECO:0000256" key="6">
    <source>
        <dbReference type="SAM" id="Phobius"/>
    </source>
</evidence>
<feature type="transmembrane region" description="Helical" evidence="6">
    <location>
        <begin position="135"/>
        <end position="160"/>
    </location>
</feature>
<feature type="transmembrane region" description="Helical" evidence="6">
    <location>
        <begin position="93"/>
        <end position="114"/>
    </location>
</feature>
<dbReference type="STRING" id="240015.ACP_1056"/>
<keyword evidence="2" id="KW-1003">Cell membrane</keyword>
<evidence type="ECO:0000256" key="4">
    <source>
        <dbReference type="ARBA" id="ARBA00022989"/>
    </source>
</evidence>
<gene>
    <name evidence="7" type="ordered locus">ACP_1056</name>
</gene>
<feature type="transmembrane region" description="Helical" evidence="6">
    <location>
        <begin position="245"/>
        <end position="267"/>
    </location>
</feature>
<evidence type="ECO:0000256" key="1">
    <source>
        <dbReference type="ARBA" id="ARBA00004651"/>
    </source>
</evidence>
<dbReference type="RefSeq" id="WP_015896215.1">
    <property type="nucleotide sequence ID" value="NC_012483.1"/>
</dbReference>
<sequence>MHILLSWRSRKFARSLWREFNDDRILDGAAVLAFFSVLAVFPAMILILALLPFLSIPHLQQAILQLLHQVLPAQAARLFDGTIDYLSEHKRNALLVFSVIFTLWSASSGVFSLMEQLNLICDVTDRRPFWKSRGTAILLMLFFYLVTILSLSLVIGLGALQDWLATMLGRNWLLLGFFATLRWIVLAAATLLAFAVAYRFGPDARIRFRFLSPGNIFAAVMVALISIGFRFYVGHFSSYSAMYGSLAAIIILMVWMYLAGIAVLTGWEIDSLLTRGDQP</sequence>
<dbReference type="AlphaFoldDB" id="C1F429"/>
<dbReference type="PANTHER" id="PTHR30213:SF0">
    <property type="entry name" value="UPF0761 MEMBRANE PROTEIN YIHY"/>
    <property type="match status" value="1"/>
</dbReference>
<dbReference type="InterPro" id="IPR017039">
    <property type="entry name" value="Virul_fac_BrkB"/>
</dbReference>
<evidence type="ECO:0000256" key="3">
    <source>
        <dbReference type="ARBA" id="ARBA00022692"/>
    </source>
</evidence>
<dbReference type="HOGENOM" id="CLU_045539_4_2_0"/>
<dbReference type="PIRSF" id="PIRSF035875">
    <property type="entry name" value="RNase_BN"/>
    <property type="match status" value="1"/>
</dbReference>
<reference evidence="7 8" key="1">
    <citation type="journal article" date="2009" name="Appl. Environ. Microbiol.">
        <title>Three genomes from the phylum Acidobacteria provide insight into the lifestyles of these microorganisms in soils.</title>
        <authorList>
            <person name="Ward N.L."/>
            <person name="Challacombe J.F."/>
            <person name="Janssen P.H."/>
            <person name="Henrissat B."/>
            <person name="Coutinho P.M."/>
            <person name="Wu M."/>
            <person name="Xie G."/>
            <person name="Haft D.H."/>
            <person name="Sait M."/>
            <person name="Badger J."/>
            <person name="Barabote R.D."/>
            <person name="Bradley B."/>
            <person name="Brettin T.S."/>
            <person name="Brinkac L.M."/>
            <person name="Bruce D."/>
            <person name="Creasy T."/>
            <person name="Daugherty S.C."/>
            <person name="Davidsen T.M."/>
            <person name="DeBoy R.T."/>
            <person name="Detter J.C."/>
            <person name="Dodson R.J."/>
            <person name="Durkin A.S."/>
            <person name="Ganapathy A."/>
            <person name="Gwinn-Giglio M."/>
            <person name="Han C.S."/>
            <person name="Khouri H."/>
            <person name="Kiss H."/>
            <person name="Kothari S.P."/>
            <person name="Madupu R."/>
            <person name="Nelson K.E."/>
            <person name="Nelson W.C."/>
            <person name="Paulsen I."/>
            <person name="Penn K."/>
            <person name="Ren Q."/>
            <person name="Rosovitz M.J."/>
            <person name="Selengut J.D."/>
            <person name="Shrivastava S."/>
            <person name="Sullivan S.A."/>
            <person name="Tapia R."/>
            <person name="Thompson L.S."/>
            <person name="Watkins K.L."/>
            <person name="Yang Q."/>
            <person name="Yu C."/>
            <person name="Zafar N."/>
            <person name="Zhou L."/>
            <person name="Kuske C.R."/>
        </authorList>
    </citation>
    <scope>NUCLEOTIDE SEQUENCE [LARGE SCALE GENOMIC DNA]</scope>
    <source>
        <strain evidence="8">ATCC 51196 / DSM 11244 / BCRC 80197 / JCM 7670 / NBRC 15755 / NCIMB 13165 / 161</strain>
    </source>
</reference>
<dbReference type="eggNOG" id="COG1295">
    <property type="taxonomic scope" value="Bacteria"/>
</dbReference>
<dbReference type="GO" id="GO:0005886">
    <property type="term" value="C:plasma membrane"/>
    <property type="evidence" value="ECO:0007669"/>
    <property type="project" value="UniProtKB-SubCell"/>
</dbReference>
<proteinExistence type="predicted"/>
<keyword evidence="5 6" id="KW-0472">Membrane</keyword>
<evidence type="ECO:0000313" key="8">
    <source>
        <dbReference type="Proteomes" id="UP000002207"/>
    </source>
</evidence>
<organism evidence="7 8">
    <name type="scientific">Acidobacterium capsulatum (strain ATCC 51196 / DSM 11244 / BCRC 80197 / JCM 7670 / NBRC 15755 / NCIMB 13165 / 161)</name>
    <dbReference type="NCBI Taxonomy" id="240015"/>
    <lineage>
        <taxon>Bacteria</taxon>
        <taxon>Pseudomonadati</taxon>
        <taxon>Acidobacteriota</taxon>
        <taxon>Terriglobia</taxon>
        <taxon>Terriglobales</taxon>
        <taxon>Acidobacteriaceae</taxon>
        <taxon>Acidobacterium</taxon>
    </lineage>
</organism>
<dbReference type="Proteomes" id="UP000002207">
    <property type="component" value="Chromosome"/>
</dbReference>
<feature type="transmembrane region" description="Helical" evidence="6">
    <location>
        <begin position="25"/>
        <end position="51"/>
    </location>
</feature>
<feature type="transmembrane region" description="Helical" evidence="6">
    <location>
        <begin position="210"/>
        <end position="233"/>
    </location>
</feature>
<comment type="subcellular location">
    <subcellularLocation>
        <location evidence="1">Cell membrane</location>
        <topology evidence="1">Multi-pass membrane protein</topology>
    </subcellularLocation>
</comment>
<dbReference type="KEGG" id="aca:ACP_1056"/>
<dbReference type="InParanoid" id="C1F429"/>
<keyword evidence="3 6" id="KW-0812">Transmembrane</keyword>
<evidence type="ECO:0000256" key="5">
    <source>
        <dbReference type="ARBA" id="ARBA00023136"/>
    </source>
</evidence>
<dbReference type="NCBIfam" id="TIGR00765">
    <property type="entry name" value="yihY_not_rbn"/>
    <property type="match status" value="1"/>
</dbReference>
<keyword evidence="8" id="KW-1185">Reference proteome</keyword>
<protein>
    <submittedName>
        <fullName evidence="7">YihY family protein</fullName>
    </submittedName>
</protein>
<accession>C1F429</accession>
<dbReference type="EMBL" id="CP001472">
    <property type="protein sequence ID" value="ACO33303.1"/>
    <property type="molecule type" value="Genomic_DNA"/>
</dbReference>
<name>C1F429_ACIC5</name>